<evidence type="ECO:0000256" key="1">
    <source>
        <dbReference type="SAM" id="MobiDB-lite"/>
    </source>
</evidence>
<organism evidence="2 3">
    <name type="scientific">Ganoderma sinense ZZ0214-1</name>
    <dbReference type="NCBI Taxonomy" id="1077348"/>
    <lineage>
        <taxon>Eukaryota</taxon>
        <taxon>Fungi</taxon>
        <taxon>Dikarya</taxon>
        <taxon>Basidiomycota</taxon>
        <taxon>Agaricomycotina</taxon>
        <taxon>Agaricomycetes</taxon>
        <taxon>Polyporales</taxon>
        <taxon>Polyporaceae</taxon>
        <taxon>Ganoderma</taxon>
    </lineage>
</organism>
<accession>A0A2G8SHF1</accession>
<dbReference type="AlphaFoldDB" id="A0A2G8SHF1"/>
<evidence type="ECO:0000313" key="2">
    <source>
        <dbReference type="EMBL" id="PIL33205.1"/>
    </source>
</evidence>
<comment type="caution">
    <text evidence="2">The sequence shown here is derived from an EMBL/GenBank/DDBJ whole genome shotgun (WGS) entry which is preliminary data.</text>
</comment>
<dbReference type="EMBL" id="AYKW01000008">
    <property type="protein sequence ID" value="PIL33205.1"/>
    <property type="molecule type" value="Genomic_DNA"/>
</dbReference>
<proteinExistence type="predicted"/>
<gene>
    <name evidence="2" type="ORF">GSI_04655</name>
</gene>
<sequence>MLERSLPQVLAPSFQHFSERVSPYLALHAHRIASLTVSLSSHTELIDLWSCLNAGMRSLETLSISIIDGRSWALVPQNQDEDLHLSPTSLPRLARVSAPGSFLHRFVVPSLRHIDLKLAEPQHLDSPHPLESDEHLRNALAICAPNLESLALRNVSPPGGYDSTTPLSLPALRKLLIHDYPHQCAPMLSRLTLPDTAHIHVFIDSGASLCAAVPPSAPPIHAALAATDSVGILRVANTTTVHCSAGETQLLTISLTEPRAGGQGGGGGGVPPDDLLRFFGGAGKPGAPVGVIAIGDLDGRDVRAVDLRAFPSLLGIITGESMGHHILKELARTDGPDNDDDEGMRTAICPELDMLSLEFKFDFVRLLQEPGDSGEGADSLPAPAPAHGAADDDDVEERRRSLCAELERVLSQRAKMGTRLSRLALGGSQEQELRTMVQVT</sequence>
<protein>
    <submittedName>
        <fullName evidence="2">Uncharacterized protein</fullName>
    </submittedName>
</protein>
<dbReference type="Proteomes" id="UP000230002">
    <property type="component" value="Unassembled WGS sequence"/>
</dbReference>
<reference evidence="2 3" key="1">
    <citation type="journal article" date="2015" name="Sci. Rep.">
        <title>Chromosome-level genome map provides insights into diverse defense mechanisms in the medicinal fungus Ganoderma sinense.</title>
        <authorList>
            <person name="Zhu Y."/>
            <person name="Xu J."/>
            <person name="Sun C."/>
            <person name="Zhou S."/>
            <person name="Xu H."/>
            <person name="Nelson D.R."/>
            <person name="Qian J."/>
            <person name="Song J."/>
            <person name="Luo H."/>
            <person name="Xiang L."/>
            <person name="Li Y."/>
            <person name="Xu Z."/>
            <person name="Ji A."/>
            <person name="Wang L."/>
            <person name="Lu S."/>
            <person name="Hayward A."/>
            <person name="Sun W."/>
            <person name="Li X."/>
            <person name="Schwartz D.C."/>
            <person name="Wang Y."/>
            <person name="Chen S."/>
        </authorList>
    </citation>
    <scope>NUCLEOTIDE SEQUENCE [LARGE SCALE GENOMIC DNA]</scope>
    <source>
        <strain evidence="2 3">ZZ0214-1</strain>
    </source>
</reference>
<name>A0A2G8SHF1_9APHY</name>
<evidence type="ECO:0000313" key="3">
    <source>
        <dbReference type="Proteomes" id="UP000230002"/>
    </source>
</evidence>
<keyword evidence="3" id="KW-1185">Reference proteome</keyword>
<feature type="region of interest" description="Disordered" evidence="1">
    <location>
        <begin position="372"/>
        <end position="398"/>
    </location>
</feature>